<dbReference type="Pfam" id="PF00528">
    <property type="entry name" value="BPD_transp_1"/>
    <property type="match status" value="1"/>
</dbReference>
<comment type="subcellular location">
    <subcellularLocation>
        <location evidence="1 8">Cell membrane</location>
        <topology evidence="1 8">Multi-pass membrane protein</topology>
    </subcellularLocation>
</comment>
<keyword evidence="3 8" id="KW-0813">Transport</keyword>
<dbReference type="PANTHER" id="PTHR42929">
    <property type="entry name" value="INNER MEMBRANE ABC TRANSPORTER PERMEASE PROTEIN YDCU-RELATED-RELATED"/>
    <property type="match status" value="1"/>
</dbReference>
<organism evidence="10">
    <name type="scientific">uncultured Alphaproteobacteria bacterium</name>
    <dbReference type="NCBI Taxonomy" id="91750"/>
    <lineage>
        <taxon>Bacteria</taxon>
        <taxon>Pseudomonadati</taxon>
        <taxon>Pseudomonadota</taxon>
        <taxon>Alphaproteobacteria</taxon>
        <taxon>environmental samples</taxon>
    </lineage>
</organism>
<feature type="transmembrane region" description="Helical" evidence="8">
    <location>
        <begin position="95"/>
        <end position="116"/>
    </location>
</feature>
<dbReference type="Gene3D" id="1.10.3720.10">
    <property type="entry name" value="MetI-like"/>
    <property type="match status" value="1"/>
</dbReference>
<dbReference type="SUPFAM" id="SSF161098">
    <property type="entry name" value="MetI-like"/>
    <property type="match status" value="1"/>
</dbReference>
<evidence type="ECO:0000256" key="8">
    <source>
        <dbReference type="RuleBase" id="RU363032"/>
    </source>
</evidence>
<evidence type="ECO:0000256" key="6">
    <source>
        <dbReference type="ARBA" id="ARBA00022989"/>
    </source>
</evidence>
<dbReference type="GO" id="GO:0005886">
    <property type="term" value="C:plasma membrane"/>
    <property type="evidence" value="ECO:0007669"/>
    <property type="project" value="UniProtKB-SubCell"/>
</dbReference>
<dbReference type="PANTHER" id="PTHR42929:SF1">
    <property type="entry name" value="INNER MEMBRANE ABC TRANSPORTER PERMEASE PROTEIN YDCU-RELATED"/>
    <property type="match status" value="1"/>
</dbReference>
<keyword evidence="4" id="KW-1003">Cell membrane</keyword>
<evidence type="ECO:0000256" key="7">
    <source>
        <dbReference type="ARBA" id="ARBA00023136"/>
    </source>
</evidence>
<evidence type="ECO:0000259" key="9">
    <source>
        <dbReference type="PROSITE" id="PS50928"/>
    </source>
</evidence>
<accession>A0A212JV83</accession>
<protein>
    <submittedName>
        <fullName evidence="10">Putative ABC transporter, permease component</fullName>
    </submittedName>
</protein>
<feature type="transmembrane region" description="Helical" evidence="8">
    <location>
        <begin position="136"/>
        <end position="153"/>
    </location>
</feature>
<evidence type="ECO:0000256" key="1">
    <source>
        <dbReference type="ARBA" id="ARBA00004651"/>
    </source>
</evidence>
<evidence type="ECO:0000256" key="3">
    <source>
        <dbReference type="ARBA" id="ARBA00022448"/>
    </source>
</evidence>
<feature type="transmembrane region" description="Helical" evidence="8">
    <location>
        <begin position="240"/>
        <end position="261"/>
    </location>
</feature>
<dbReference type="InterPro" id="IPR000515">
    <property type="entry name" value="MetI-like"/>
</dbReference>
<proteinExistence type="inferred from homology"/>
<dbReference type="PROSITE" id="PS50928">
    <property type="entry name" value="ABC_TM1"/>
    <property type="match status" value="1"/>
</dbReference>
<sequence>MPDRDVSRLVLLAAPAAAFALAFFLTPLARLAVAAGSGPQGLAAYASIVTEPRHFQSMVATLGLAAGVTLATLALATVAGLFLSRHAFPGRGALVAVLTLPLAFPGVVVGFLVIMLGGRQGLVGSLTQALGGGRVVFAYSLAGLFVGYLYFSLPRVILTVMASAEKLDPALEEAARSFGASPARVLKDVVLPGLAPGLAAAGAISFATAMGAFGTAFALAAKIEVLPMTIYTEFTLNANIAAAGALSLVLGAVTWAALYAARSFAGAPAAAAA</sequence>
<evidence type="ECO:0000256" key="2">
    <source>
        <dbReference type="ARBA" id="ARBA00007069"/>
    </source>
</evidence>
<comment type="similarity">
    <text evidence="2">Belongs to the binding-protein-dependent transport system permease family. CysTW subfamily.</text>
</comment>
<feature type="domain" description="ABC transmembrane type-1" evidence="9">
    <location>
        <begin position="58"/>
        <end position="259"/>
    </location>
</feature>
<dbReference type="AlphaFoldDB" id="A0A212JV83"/>
<gene>
    <name evidence="10" type="ORF">KL86APRO_11716</name>
</gene>
<name>A0A212JV83_9PROT</name>
<reference evidence="10" key="1">
    <citation type="submission" date="2016-04" db="EMBL/GenBank/DDBJ databases">
        <authorList>
            <person name="Evans L.H."/>
            <person name="Alamgir A."/>
            <person name="Owens N."/>
            <person name="Weber N.D."/>
            <person name="Virtaneva K."/>
            <person name="Barbian K."/>
            <person name="Babar A."/>
            <person name="Rosenke K."/>
        </authorList>
    </citation>
    <scope>NUCLEOTIDE SEQUENCE</scope>
    <source>
        <strain evidence="10">86</strain>
    </source>
</reference>
<dbReference type="EMBL" id="FLUO01000001">
    <property type="protein sequence ID" value="SBW03374.1"/>
    <property type="molecule type" value="Genomic_DNA"/>
</dbReference>
<keyword evidence="5 8" id="KW-0812">Transmembrane</keyword>
<dbReference type="CDD" id="cd06261">
    <property type="entry name" value="TM_PBP2"/>
    <property type="match status" value="1"/>
</dbReference>
<evidence type="ECO:0000313" key="10">
    <source>
        <dbReference type="EMBL" id="SBW03374.1"/>
    </source>
</evidence>
<keyword evidence="6 8" id="KW-1133">Transmembrane helix</keyword>
<dbReference type="InterPro" id="IPR035906">
    <property type="entry name" value="MetI-like_sf"/>
</dbReference>
<keyword evidence="7 8" id="KW-0472">Membrane</keyword>
<feature type="transmembrane region" description="Helical" evidence="8">
    <location>
        <begin position="194"/>
        <end position="220"/>
    </location>
</feature>
<dbReference type="GO" id="GO:0055085">
    <property type="term" value="P:transmembrane transport"/>
    <property type="evidence" value="ECO:0007669"/>
    <property type="project" value="InterPro"/>
</dbReference>
<feature type="transmembrane region" description="Helical" evidence="8">
    <location>
        <begin position="58"/>
        <end position="83"/>
    </location>
</feature>
<evidence type="ECO:0000256" key="5">
    <source>
        <dbReference type="ARBA" id="ARBA00022692"/>
    </source>
</evidence>
<evidence type="ECO:0000256" key="4">
    <source>
        <dbReference type="ARBA" id="ARBA00022475"/>
    </source>
</evidence>